<dbReference type="Pfam" id="PF13515">
    <property type="entry name" value="FUSC_2"/>
    <property type="match status" value="1"/>
</dbReference>
<dbReference type="AlphaFoldDB" id="A0A099UD31"/>
<feature type="transmembrane region" description="Helical" evidence="5">
    <location>
        <begin position="21"/>
        <end position="45"/>
    </location>
</feature>
<reference evidence="10" key="3">
    <citation type="submission" date="2015-11" db="EMBL/GenBank/DDBJ databases">
        <authorList>
            <person name="Anvar S.Y."/>
        </authorList>
    </citation>
    <scope>NUCLEOTIDE SEQUENCE [LARGE SCALE GENOMIC DNA]</scope>
</reference>
<feature type="transmembrane region" description="Helical" evidence="5">
    <location>
        <begin position="411"/>
        <end position="435"/>
    </location>
</feature>
<dbReference type="RefSeq" id="WP_034326686.1">
    <property type="nucleotide sequence ID" value="NZ_CAJTQN010000002.1"/>
</dbReference>
<feature type="transmembrane region" description="Helical" evidence="5">
    <location>
        <begin position="74"/>
        <end position="92"/>
    </location>
</feature>
<accession>A0A099UD31</accession>
<feature type="transmembrane region" description="Helical" evidence="5">
    <location>
        <begin position="479"/>
        <end position="497"/>
    </location>
</feature>
<feature type="transmembrane region" description="Helical" evidence="5">
    <location>
        <begin position="124"/>
        <end position="140"/>
    </location>
</feature>
<evidence type="ECO:0000256" key="5">
    <source>
        <dbReference type="SAM" id="Phobius"/>
    </source>
</evidence>
<keyword evidence="9" id="KW-1185">Reference proteome</keyword>
<organism evidence="7 10">
    <name type="scientific">Helicobacter typhlonius</name>
    <dbReference type="NCBI Taxonomy" id="76936"/>
    <lineage>
        <taxon>Bacteria</taxon>
        <taxon>Pseudomonadati</taxon>
        <taxon>Campylobacterota</taxon>
        <taxon>Epsilonproteobacteria</taxon>
        <taxon>Campylobacterales</taxon>
        <taxon>Helicobacteraceae</taxon>
        <taxon>Helicobacter</taxon>
    </lineage>
</organism>
<comment type="subcellular location">
    <subcellularLocation>
        <location evidence="1">Membrane</location>
        <topology evidence="1">Multi-pass membrane protein</topology>
    </subcellularLocation>
</comment>
<evidence type="ECO:0000313" key="10">
    <source>
        <dbReference type="Proteomes" id="UP000064525"/>
    </source>
</evidence>
<feature type="transmembrane region" description="Helical" evidence="5">
    <location>
        <begin position="447"/>
        <end position="467"/>
    </location>
</feature>
<dbReference type="GeneID" id="78151661"/>
<evidence type="ECO:0000259" key="6">
    <source>
        <dbReference type="Pfam" id="PF13515"/>
    </source>
</evidence>
<evidence type="ECO:0000256" key="1">
    <source>
        <dbReference type="ARBA" id="ARBA00004141"/>
    </source>
</evidence>
<dbReference type="EMBL" id="JRPF02000002">
    <property type="protein sequence ID" value="TLD79063.1"/>
    <property type="molecule type" value="Genomic_DNA"/>
</dbReference>
<dbReference type="Proteomes" id="UP000029925">
    <property type="component" value="Unassembled WGS sequence"/>
</dbReference>
<evidence type="ECO:0000256" key="3">
    <source>
        <dbReference type="ARBA" id="ARBA00022989"/>
    </source>
</evidence>
<dbReference type="GO" id="GO:0016020">
    <property type="term" value="C:membrane"/>
    <property type="evidence" value="ECO:0007669"/>
    <property type="project" value="UniProtKB-SubCell"/>
</dbReference>
<reference evidence="8 9" key="1">
    <citation type="journal article" date="2014" name="Genome Announc.">
        <title>Draft genome sequences of eight enterohepatic helicobacter species isolated from both laboratory and wild rodents.</title>
        <authorList>
            <person name="Sheh A."/>
            <person name="Shen Z."/>
            <person name="Fox J.G."/>
        </authorList>
    </citation>
    <scope>NUCLEOTIDE SEQUENCE [LARGE SCALE GENOMIC DNA]</scope>
    <source>
        <strain evidence="8 9">MIT 98-6810</strain>
    </source>
</reference>
<feature type="transmembrane region" description="Helical" evidence="5">
    <location>
        <begin position="51"/>
        <end position="67"/>
    </location>
</feature>
<reference evidence="7" key="2">
    <citation type="submission" date="2015-11" db="EMBL/GenBank/DDBJ databases">
        <authorList>
            <person name="Zhang Y."/>
            <person name="Guo Z."/>
        </authorList>
    </citation>
    <scope>NUCLEOTIDE SEQUENCE</scope>
    <source>
        <strain evidence="7">1</strain>
    </source>
</reference>
<evidence type="ECO:0000313" key="9">
    <source>
        <dbReference type="Proteomes" id="UP000029925"/>
    </source>
</evidence>
<name>A0A099UD31_9HELI</name>
<feature type="transmembrane region" description="Helical" evidence="5">
    <location>
        <begin position="98"/>
        <end position="117"/>
    </location>
</feature>
<dbReference type="EMBL" id="LN907858">
    <property type="protein sequence ID" value="CUU40372.1"/>
    <property type="molecule type" value="Genomic_DNA"/>
</dbReference>
<keyword evidence="2 5" id="KW-0812">Transmembrane</keyword>
<keyword evidence="3 5" id="KW-1133">Transmembrane helix</keyword>
<gene>
    <name evidence="7" type="ORF">BN2458_PEG1489</name>
    <name evidence="8" type="ORF">LS75_001785</name>
</gene>
<feature type="transmembrane region" description="Helical" evidence="5">
    <location>
        <begin position="356"/>
        <end position="376"/>
    </location>
</feature>
<dbReference type="Proteomes" id="UP000064525">
    <property type="component" value="Chromosome I"/>
</dbReference>
<feature type="transmembrane region" description="Helical" evidence="5">
    <location>
        <begin position="382"/>
        <end position="399"/>
    </location>
</feature>
<evidence type="ECO:0000256" key="2">
    <source>
        <dbReference type="ARBA" id="ARBA00022692"/>
    </source>
</evidence>
<dbReference type="STRING" id="76936.BN2458_PEG1489"/>
<sequence length="661" mass="75512">MFESAYNLIFKRFIYVYDAGFLGLFYAFKAMIAICISGLLCYLLLGTPVMIWAVMMAMYVFFLNGFTSNKDMDWQYLVLFVIFVCALIPVFGLWEESLWLIIPSMLLAFGIGIGEVYDNDLPKVLTLALVNALVANIYAGSHPDVPLWHCMGAALLGGSVSIGVRLFISFGQYGRFIQTQFVAQLFEISMMCENLGTKNYETLKSQALNHISLLKSKLTSASAKIKDAHLIKNHKRALFYLYKLESVCYVLDLMNYYFLHNHSKALQEAQKEMAYNLNELSHIFYGKKPNITKHCLESALKNNADSQWINALKIFYSKVESFTRLSSLQSQAFVENTSTKSFTEMYASLKHNPAPFFYGVRYAVAIGCAMFFAQFFQINHGAWIALGVISMMHQNIGSIKSAGKDSIFGSFIGLILGISLVLIFGDSPLLLWIFIPNLFLVVYFKTYPFMLWSMVLMLELVLMFALLDSNFIELILYRFGDILLGFLLAFCISKIIYPHYSANELIPQTTLCLESFAALVTSIEDSNGYTLTCQNQLMRSLDELSSFIKESREEKKLYGEQILQGFANLADDFTHLKESLFTLCEKITLQNTNDMLLKNDLKALRVRFSMLCAMLDSKPYYFKTDEDERFLLKDNQIYPIVREIFDLQNKIYTFLHTTLGK</sequence>
<feature type="transmembrane region" description="Helical" evidence="5">
    <location>
        <begin position="146"/>
        <end position="168"/>
    </location>
</feature>
<dbReference type="InterPro" id="IPR049453">
    <property type="entry name" value="Memb_transporter_dom"/>
</dbReference>
<dbReference type="KEGG" id="hty:BN2458_PEG1489"/>
<dbReference type="OrthoDB" id="5329664at2"/>
<protein>
    <submittedName>
        <fullName evidence="8">FUSC family protein</fullName>
    </submittedName>
    <submittedName>
        <fullName evidence="7">Putative membrane protein</fullName>
    </submittedName>
</protein>
<proteinExistence type="predicted"/>
<dbReference type="PATRIC" id="fig|76936.10.peg.1452"/>
<feature type="domain" description="Integral membrane bound transporter" evidence="6">
    <location>
        <begin position="369"/>
        <end position="492"/>
    </location>
</feature>
<keyword evidence="4 5" id="KW-0472">Membrane</keyword>
<evidence type="ECO:0000256" key="4">
    <source>
        <dbReference type="ARBA" id="ARBA00023136"/>
    </source>
</evidence>
<evidence type="ECO:0000313" key="8">
    <source>
        <dbReference type="EMBL" id="TLD79063.1"/>
    </source>
</evidence>
<evidence type="ECO:0000313" key="7">
    <source>
        <dbReference type="EMBL" id="CUU40372.1"/>
    </source>
</evidence>